<evidence type="ECO:0000313" key="12">
    <source>
        <dbReference type="EMBL" id="TDL24187.1"/>
    </source>
</evidence>
<feature type="transmembrane region" description="Helical" evidence="10">
    <location>
        <begin position="130"/>
        <end position="148"/>
    </location>
</feature>
<dbReference type="GO" id="GO:0012505">
    <property type="term" value="C:endomembrane system"/>
    <property type="evidence" value="ECO:0007669"/>
    <property type="project" value="UniProtKB-SubCell"/>
</dbReference>
<dbReference type="InterPro" id="IPR057992">
    <property type="entry name" value="TPR_SYVN1_N"/>
</dbReference>
<evidence type="ECO:0000256" key="3">
    <source>
        <dbReference type="ARBA" id="ARBA00022679"/>
    </source>
</evidence>
<keyword evidence="13" id="KW-1185">Reference proteome</keyword>
<dbReference type="GO" id="GO:0061630">
    <property type="term" value="F:ubiquitin protein ligase activity"/>
    <property type="evidence" value="ECO:0007669"/>
    <property type="project" value="UniProtKB-EC"/>
</dbReference>
<feature type="transmembrane region" description="Helical" evidence="10">
    <location>
        <begin position="91"/>
        <end position="109"/>
    </location>
</feature>
<evidence type="ECO:0000313" key="13">
    <source>
        <dbReference type="Proteomes" id="UP000294933"/>
    </source>
</evidence>
<dbReference type="OrthoDB" id="7759664at2759"/>
<evidence type="ECO:0000256" key="9">
    <source>
        <dbReference type="ARBA" id="ARBA00023136"/>
    </source>
</evidence>
<feature type="domain" description="E3 ubiquitin-protein ligase synoviolin-like TPR repeats" evidence="11">
    <location>
        <begin position="51"/>
        <end position="134"/>
    </location>
</feature>
<comment type="pathway">
    <text evidence="2">Protein modification; protein ubiquitination.</text>
</comment>
<evidence type="ECO:0000256" key="10">
    <source>
        <dbReference type="SAM" id="Phobius"/>
    </source>
</evidence>
<dbReference type="GO" id="GO:0036503">
    <property type="term" value="P:ERAD pathway"/>
    <property type="evidence" value="ECO:0007669"/>
    <property type="project" value="TreeGrafter"/>
</dbReference>
<organism evidence="12 13">
    <name type="scientific">Rickenella mellea</name>
    <dbReference type="NCBI Taxonomy" id="50990"/>
    <lineage>
        <taxon>Eukaryota</taxon>
        <taxon>Fungi</taxon>
        <taxon>Dikarya</taxon>
        <taxon>Basidiomycota</taxon>
        <taxon>Agaricomycotina</taxon>
        <taxon>Agaricomycetes</taxon>
        <taxon>Hymenochaetales</taxon>
        <taxon>Rickenellaceae</taxon>
        <taxon>Rickenella</taxon>
    </lineage>
</organism>
<proteinExistence type="predicted"/>
<dbReference type="AlphaFoldDB" id="A0A4Y7Q949"/>
<keyword evidence="7" id="KW-0862">Zinc</keyword>
<evidence type="ECO:0000256" key="1">
    <source>
        <dbReference type="ARBA" id="ARBA00004370"/>
    </source>
</evidence>
<keyword evidence="5" id="KW-0479">Metal-binding</keyword>
<evidence type="ECO:0000256" key="2">
    <source>
        <dbReference type="ARBA" id="ARBA00004906"/>
    </source>
</evidence>
<feature type="transmembrane region" description="Helical" evidence="10">
    <location>
        <begin position="52"/>
        <end position="71"/>
    </location>
</feature>
<name>A0A4Y7Q949_9AGAM</name>
<keyword evidence="4 10" id="KW-0812">Transmembrane</keyword>
<dbReference type="GO" id="GO:0043161">
    <property type="term" value="P:proteasome-mediated ubiquitin-dependent protein catabolic process"/>
    <property type="evidence" value="ECO:0007669"/>
    <property type="project" value="TreeGrafter"/>
</dbReference>
<sequence length="158" mass="18150">MNGNVGRFLGMPAFLATRWPRRSSESRTCVWPMPLPRQFLQPYISAFAPHRVFVYSIISSAALLAVIANALRNHSNFYAVAVFLSKSNGTVLVLANFCFVITIILGRLLQQIFFGPLRSQEVERLYDRMCFALMFGVLLFTKCFHWLLSDRIEWVCYS</sequence>
<keyword evidence="8 10" id="KW-1133">Transmembrane helix</keyword>
<dbReference type="InterPro" id="IPR050731">
    <property type="entry name" value="HRD1_E3_ubiq-ligases"/>
</dbReference>
<dbReference type="GO" id="GO:0008270">
    <property type="term" value="F:zinc ion binding"/>
    <property type="evidence" value="ECO:0007669"/>
    <property type="project" value="UniProtKB-KW"/>
</dbReference>
<keyword evidence="3" id="KW-0808">Transferase</keyword>
<evidence type="ECO:0000259" key="11">
    <source>
        <dbReference type="Pfam" id="PF25563"/>
    </source>
</evidence>
<dbReference type="PANTHER" id="PTHR22763">
    <property type="entry name" value="RING ZINC FINGER PROTEIN"/>
    <property type="match status" value="1"/>
</dbReference>
<evidence type="ECO:0000256" key="7">
    <source>
        <dbReference type="ARBA" id="ARBA00022833"/>
    </source>
</evidence>
<evidence type="ECO:0000256" key="5">
    <source>
        <dbReference type="ARBA" id="ARBA00022723"/>
    </source>
</evidence>
<reference evidence="12 13" key="1">
    <citation type="submission" date="2018-06" db="EMBL/GenBank/DDBJ databases">
        <title>A transcriptomic atlas of mushroom development highlights an independent origin of complex multicellularity.</title>
        <authorList>
            <consortium name="DOE Joint Genome Institute"/>
            <person name="Krizsan K."/>
            <person name="Almasi E."/>
            <person name="Merenyi Z."/>
            <person name="Sahu N."/>
            <person name="Viragh M."/>
            <person name="Koszo T."/>
            <person name="Mondo S."/>
            <person name="Kiss B."/>
            <person name="Balint B."/>
            <person name="Kues U."/>
            <person name="Barry K."/>
            <person name="Hegedus J.C."/>
            <person name="Henrissat B."/>
            <person name="Johnson J."/>
            <person name="Lipzen A."/>
            <person name="Ohm R."/>
            <person name="Nagy I."/>
            <person name="Pangilinan J."/>
            <person name="Yan J."/>
            <person name="Xiong Y."/>
            <person name="Grigoriev I.V."/>
            <person name="Hibbett D.S."/>
            <person name="Nagy L.G."/>
        </authorList>
    </citation>
    <scope>NUCLEOTIDE SEQUENCE [LARGE SCALE GENOMIC DNA]</scope>
    <source>
        <strain evidence="12 13">SZMC22713</strain>
    </source>
</reference>
<dbReference type="Proteomes" id="UP000294933">
    <property type="component" value="Unassembled WGS sequence"/>
</dbReference>
<keyword evidence="9 10" id="KW-0472">Membrane</keyword>
<gene>
    <name evidence="12" type="ORF">BD410DRAFT_111888</name>
</gene>
<evidence type="ECO:0000256" key="6">
    <source>
        <dbReference type="ARBA" id="ARBA00022771"/>
    </source>
</evidence>
<protein>
    <recommendedName>
        <fullName evidence="11">E3 ubiquitin-protein ligase synoviolin-like TPR repeats domain-containing protein</fullName>
    </recommendedName>
</protein>
<dbReference type="Pfam" id="PF25563">
    <property type="entry name" value="TPR_SYVN1_N"/>
    <property type="match status" value="1"/>
</dbReference>
<keyword evidence="6" id="KW-0863">Zinc-finger</keyword>
<evidence type="ECO:0000256" key="8">
    <source>
        <dbReference type="ARBA" id="ARBA00022989"/>
    </source>
</evidence>
<comment type="subcellular location">
    <subcellularLocation>
        <location evidence="1">Membrane</location>
    </subcellularLocation>
</comment>
<accession>A0A4Y7Q949</accession>
<dbReference type="VEuPathDB" id="FungiDB:BD410DRAFT_111888"/>
<dbReference type="EMBL" id="ML170167">
    <property type="protein sequence ID" value="TDL24187.1"/>
    <property type="molecule type" value="Genomic_DNA"/>
</dbReference>
<dbReference type="STRING" id="50990.A0A4Y7Q949"/>
<evidence type="ECO:0000256" key="4">
    <source>
        <dbReference type="ARBA" id="ARBA00022692"/>
    </source>
</evidence>
<dbReference type="PANTHER" id="PTHR22763:SF184">
    <property type="entry name" value="E3 UBIQUITIN-PROTEIN LIGASE SYNOVIOLIN"/>
    <property type="match status" value="1"/>
</dbReference>